<sequence>MAYADDKCENKSLSDLRSNRLTAGPSTRWANKFSSLMDANSPSHDVPSNPDNATAPVDDAPHDSANVSHVHQGGSRSHTRLTFSPSTVRASTVCPEPRIDRGLKTFKIEPFDGSAQPGAIDSGITAWLRRFEALLGMQEDLHSAQRPDNITNALLFLHLSGAASQWYIASLHDNRSRSFESQGRALKKEFGSKLSKGQIGQMVAAERKKKPPRRIVNTLSASVQWQLLPLLMDLKTVTPTISLSVLSLQIRGLSMLIICEWSFDKTPIIHYRNWTGP</sequence>
<name>A0A9W6XG09_9STRA</name>
<keyword evidence="3" id="KW-1185">Reference proteome</keyword>
<feature type="compositionally biased region" description="Polar residues" evidence="1">
    <location>
        <begin position="65"/>
        <end position="81"/>
    </location>
</feature>
<dbReference type="Proteomes" id="UP001165121">
    <property type="component" value="Unassembled WGS sequence"/>
</dbReference>
<accession>A0A9W6XG09</accession>
<feature type="region of interest" description="Disordered" evidence="1">
    <location>
        <begin position="1"/>
        <end position="81"/>
    </location>
</feature>
<protein>
    <submittedName>
        <fullName evidence="2">Unnamed protein product</fullName>
    </submittedName>
</protein>
<gene>
    <name evidence="2" type="ORF">Pfra01_001065700</name>
</gene>
<proteinExistence type="predicted"/>
<organism evidence="2 3">
    <name type="scientific">Phytophthora fragariaefolia</name>
    <dbReference type="NCBI Taxonomy" id="1490495"/>
    <lineage>
        <taxon>Eukaryota</taxon>
        <taxon>Sar</taxon>
        <taxon>Stramenopiles</taxon>
        <taxon>Oomycota</taxon>
        <taxon>Peronosporomycetes</taxon>
        <taxon>Peronosporales</taxon>
        <taxon>Peronosporaceae</taxon>
        <taxon>Phytophthora</taxon>
    </lineage>
</organism>
<feature type="compositionally biased region" description="Polar residues" evidence="1">
    <location>
        <begin position="19"/>
        <end position="43"/>
    </location>
</feature>
<dbReference type="EMBL" id="BSXT01001036">
    <property type="protein sequence ID" value="GMF37738.1"/>
    <property type="molecule type" value="Genomic_DNA"/>
</dbReference>
<reference evidence="2" key="1">
    <citation type="submission" date="2023-04" db="EMBL/GenBank/DDBJ databases">
        <title>Phytophthora fragariaefolia NBRC 109709.</title>
        <authorList>
            <person name="Ichikawa N."/>
            <person name="Sato H."/>
            <person name="Tonouchi N."/>
        </authorList>
    </citation>
    <scope>NUCLEOTIDE SEQUENCE</scope>
    <source>
        <strain evidence="2">NBRC 109709</strain>
    </source>
</reference>
<evidence type="ECO:0000256" key="1">
    <source>
        <dbReference type="SAM" id="MobiDB-lite"/>
    </source>
</evidence>
<comment type="caution">
    <text evidence="2">The sequence shown here is derived from an EMBL/GenBank/DDBJ whole genome shotgun (WGS) entry which is preliminary data.</text>
</comment>
<evidence type="ECO:0000313" key="2">
    <source>
        <dbReference type="EMBL" id="GMF37738.1"/>
    </source>
</evidence>
<evidence type="ECO:0000313" key="3">
    <source>
        <dbReference type="Proteomes" id="UP001165121"/>
    </source>
</evidence>
<dbReference type="AlphaFoldDB" id="A0A9W6XG09"/>
<feature type="compositionally biased region" description="Basic and acidic residues" evidence="1">
    <location>
        <begin position="1"/>
        <end position="18"/>
    </location>
</feature>